<dbReference type="SUPFAM" id="SSF81606">
    <property type="entry name" value="PP2C-like"/>
    <property type="match status" value="1"/>
</dbReference>
<evidence type="ECO:0000259" key="1">
    <source>
        <dbReference type="PROSITE" id="PS51746"/>
    </source>
</evidence>
<dbReference type="PROSITE" id="PS51746">
    <property type="entry name" value="PPM_2"/>
    <property type="match status" value="1"/>
</dbReference>
<dbReference type="EC" id="3.1.3.16" evidence="2"/>
<dbReference type="CDD" id="cd00143">
    <property type="entry name" value="PP2Cc"/>
    <property type="match status" value="1"/>
</dbReference>
<organism evidence="2 3">
    <name type="scientific">Halocaridina rubra</name>
    <name type="common">Hawaiian red shrimp</name>
    <dbReference type="NCBI Taxonomy" id="373956"/>
    <lineage>
        <taxon>Eukaryota</taxon>
        <taxon>Metazoa</taxon>
        <taxon>Ecdysozoa</taxon>
        <taxon>Arthropoda</taxon>
        <taxon>Crustacea</taxon>
        <taxon>Multicrustacea</taxon>
        <taxon>Malacostraca</taxon>
        <taxon>Eumalacostraca</taxon>
        <taxon>Eucarida</taxon>
        <taxon>Decapoda</taxon>
        <taxon>Pleocyemata</taxon>
        <taxon>Caridea</taxon>
        <taxon>Atyoidea</taxon>
        <taxon>Atyidae</taxon>
        <taxon>Halocaridina</taxon>
    </lineage>
</organism>
<comment type="caution">
    <text evidence="2">The sequence shown here is derived from an EMBL/GenBank/DDBJ whole genome shotgun (WGS) entry which is preliminary data.</text>
</comment>
<dbReference type="PANTHER" id="PTHR47992">
    <property type="entry name" value="PROTEIN PHOSPHATASE"/>
    <property type="match status" value="1"/>
</dbReference>
<dbReference type="InterPro" id="IPR036457">
    <property type="entry name" value="PPM-type-like_dom_sf"/>
</dbReference>
<dbReference type="Pfam" id="PF00481">
    <property type="entry name" value="PP2C"/>
    <property type="match status" value="1"/>
</dbReference>
<evidence type="ECO:0000313" key="2">
    <source>
        <dbReference type="EMBL" id="KAK7082449.1"/>
    </source>
</evidence>
<dbReference type="GO" id="GO:0004722">
    <property type="term" value="F:protein serine/threonine phosphatase activity"/>
    <property type="evidence" value="ECO:0007669"/>
    <property type="project" value="UniProtKB-EC"/>
</dbReference>
<dbReference type="InterPro" id="IPR001932">
    <property type="entry name" value="PPM-type_phosphatase-like_dom"/>
</dbReference>
<proteinExistence type="predicted"/>
<keyword evidence="3" id="KW-1185">Reference proteome</keyword>
<protein>
    <submittedName>
        <fullName evidence="2">Protein phosphatase 1K, mitochondrial</fullName>
        <ecNumber evidence="2">3.1.3.16</ecNumber>
    </submittedName>
</protein>
<evidence type="ECO:0000313" key="3">
    <source>
        <dbReference type="Proteomes" id="UP001381693"/>
    </source>
</evidence>
<sequence length="419" mass="46600">MNKVLTKHSRYIQQLLPIAISKSQVDALYPTPLVYCTTFSDVSLLKTRTLFTRPQAFSVGRSNEDNLARGTNMCNIVRNKSDIVDGEISDAKRTEESNNKMKKDYNFDAFGTWDNRIDLPIMMEASIKQGAPIPLIVASDVGCSSIQGKRTYQEDRYVVTNLSGSILCAAVFDGHGGSECSEFCQQNLESILKEHLAYHKDLEAVLHHSFLKLHSRYAQWTEENRRGLKAGTTATICLLRNGVELAVGHVGDSRAILYRSGVPRELAHDHCPSLKSEKARILECGGRVNVDNIGRHMVNESLSMSRSIGDLHLKDYGVIALPDTRTIRIKHGKDAFLLLITDGVNFVLRNEEACNIVNQAEDPYTAAQHLTEQALSMASEDNMTALIVPFGSWGKFTKSASMFFSFGIGRDMNKSSRFG</sequence>
<name>A0AAN9ACA3_HALRR</name>
<dbReference type="EMBL" id="JAXCGZ010004019">
    <property type="protein sequence ID" value="KAK7082449.1"/>
    <property type="molecule type" value="Genomic_DNA"/>
</dbReference>
<reference evidence="2 3" key="1">
    <citation type="submission" date="2023-11" db="EMBL/GenBank/DDBJ databases">
        <title>Halocaridina rubra genome assembly.</title>
        <authorList>
            <person name="Smith C."/>
        </authorList>
    </citation>
    <scope>NUCLEOTIDE SEQUENCE [LARGE SCALE GENOMIC DNA]</scope>
    <source>
        <strain evidence="2">EP-1</strain>
        <tissue evidence="2">Whole</tissue>
    </source>
</reference>
<gene>
    <name evidence="2" type="primary">PPM1K</name>
    <name evidence="2" type="ORF">SK128_027338</name>
</gene>
<feature type="domain" description="PPM-type phosphatase" evidence="1">
    <location>
        <begin position="140"/>
        <end position="390"/>
    </location>
</feature>
<keyword evidence="2" id="KW-0378">Hydrolase</keyword>
<dbReference type="SMART" id="SM00332">
    <property type="entry name" value="PP2Cc"/>
    <property type="match status" value="1"/>
</dbReference>
<dbReference type="InterPro" id="IPR015655">
    <property type="entry name" value="PP2C"/>
</dbReference>
<dbReference type="Proteomes" id="UP001381693">
    <property type="component" value="Unassembled WGS sequence"/>
</dbReference>
<dbReference type="Gene3D" id="3.60.40.10">
    <property type="entry name" value="PPM-type phosphatase domain"/>
    <property type="match status" value="1"/>
</dbReference>
<accession>A0AAN9ACA3</accession>
<dbReference type="AlphaFoldDB" id="A0AAN9ACA3"/>